<dbReference type="AlphaFoldDB" id="A0A261Y2V0"/>
<evidence type="ECO:0000313" key="1">
    <source>
        <dbReference type="EMBL" id="OZJ04936.1"/>
    </source>
</evidence>
<organism evidence="1 2">
    <name type="scientific">Bifiguratus adelaidae</name>
    <dbReference type="NCBI Taxonomy" id="1938954"/>
    <lineage>
        <taxon>Eukaryota</taxon>
        <taxon>Fungi</taxon>
        <taxon>Fungi incertae sedis</taxon>
        <taxon>Mucoromycota</taxon>
        <taxon>Mucoromycotina</taxon>
        <taxon>Endogonomycetes</taxon>
        <taxon>Endogonales</taxon>
        <taxon>Endogonales incertae sedis</taxon>
        <taxon>Bifiguratus</taxon>
    </lineage>
</organism>
<accession>A0A261Y2V0</accession>
<keyword evidence="2" id="KW-1185">Reference proteome</keyword>
<dbReference type="Proteomes" id="UP000242875">
    <property type="component" value="Unassembled WGS sequence"/>
</dbReference>
<reference evidence="1 2" key="1">
    <citation type="journal article" date="2017" name="Mycologia">
        <title>Bifiguratus adelaidae, gen. et sp. nov., a new member of Mucoromycotina in endophytic and soil-dwelling habitats.</title>
        <authorList>
            <person name="Torres-Cruz T.J."/>
            <person name="Billingsley Tobias T.L."/>
            <person name="Almatruk M."/>
            <person name="Hesse C."/>
            <person name="Kuske C.R."/>
            <person name="Desiro A."/>
            <person name="Benucci G.M."/>
            <person name="Bonito G."/>
            <person name="Stajich J.E."/>
            <person name="Dunlap C."/>
            <person name="Arnold A.E."/>
            <person name="Porras-Alfaro A."/>
        </authorList>
    </citation>
    <scope>NUCLEOTIDE SEQUENCE [LARGE SCALE GENOMIC DNA]</scope>
    <source>
        <strain evidence="1 2">AZ0501</strain>
    </source>
</reference>
<sequence length="214" mass="23727">MSFHVSIPLTEGTNESVLTLPSFDYECGHPARDHATTYQQQKYYPNTNKADCATVDTVTKNPAVPNHAPTQVGGHDGEAGSMSEDALMEVAFTAQRILKAWSDARRSPWGAPELHNVLTSLLDKYASYRPSKTSLPGTANDDPIEWTMDGEFYCSTSAQEPLRRQIVRDLIEDLSLSIIEERLDTLDTKENLALAKGILRGKRVTNLEDSLCNK</sequence>
<dbReference type="EMBL" id="MVBO01000026">
    <property type="protein sequence ID" value="OZJ04936.1"/>
    <property type="molecule type" value="Genomic_DNA"/>
</dbReference>
<name>A0A261Y2V0_9FUNG</name>
<evidence type="ECO:0000313" key="2">
    <source>
        <dbReference type="Proteomes" id="UP000242875"/>
    </source>
</evidence>
<gene>
    <name evidence="1" type="ORF">BZG36_02649</name>
</gene>
<comment type="caution">
    <text evidence="1">The sequence shown here is derived from an EMBL/GenBank/DDBJ whole genome shotgun (WGS) entry which is preliminary data.</text>
</comment>
<protein>
    <submittedName>
        <fullName evidence="1">Uncharacterized protein</fullName>
    </submittedName>
</protein>
<proteinExistence type="predicted"/>